<feature type="transmembrane region" description="Helical" evidence="1">
    <location>
        <begin position="214"/>
        <end position="231"/>
    </location>
</feature>
<evidence type="ECO:0000313" key="4">
    <source>
        <dbReference type="Proteomes" id="UP000262583"/>
    </source>
</evidence>
<evidence type="ECO:0000313" key="3">
    <source>
        <dbReference type="EMBL" id="AXA36160.1"/>
    </source>
</evidence>
<reference evidence="3 4" key="1">
    <citation type="submission" date="2018-05" db="EMBL/GenBank/DDBJ databases">
        <title>A metagenomic window into the 2 km-deep terrestrial subsurface aquifer revealed taxonomically and functionally diverse microbial community comprising novel uncultured bacterial lineages.</title>
        <authorList>
            <person name="Kadnikov V.V."/>
            <person name="Mardanov A.V."/>
            <person name="Beletsky A.V."/>
            <person name="Banks D."/>
            <person name="Pimenov N.V."/>
            <person name="Frank Y.A."/>
            <person name="Karnachuk O.V."/>
            <person name="Ravin N.V."/>
        </authorList>
    </citation>
    <scope>NUCLEOTIDE SEQUENCE [LARGE SCALE GENOMIC DNA]</scope>
    <source>
        <strain evidence="3">BY</strain>
    </source>
</reference>
<feature type="transmembrane region" description="Helical" evidence="1">
    <location>
        <begin position="251"/>
        <end position="272"/>
    </location>
</feature>
<accession>A0A2Z4Y4U4</accession>
<evidence type="ECO:0000256" key="1">
    <source>
        <dbReference type="SAM" id="Phobius"/>
    </source>
</evidence>
<feature type="transmembrane region" description="Helical" evidence="1">
    <location>
        <begin position="316"/>
        <end position="334"/>
    </location>
</feature>
<gene>
    <name evidence="3" type="ORF">BRCON_1383</name>
</gene>
<feature type="transmembrane region" description="Helical" evidence="1">
    <location>
        <begin position="159"/>
        <end position="178"/>
    </location>
</feature>
<protein>
    <recommendedName>
        <fullName evidence="2">DUF5009 domain-containing protein</fullName>
    </recommendedName>
</protein>
<name>A0A2Z4Y4U4_SUMC1</name>
<proteinExistence type="predicted"/>
<feature type="transmembrane region" description="Helical" evidence="1">
    <location>
        <begin position="190"/>
        <end position="209"/>
    </location>
</feature>
<evidence type="ECO:0000259" key="2">
    <source>
        <dbReference type="Pfam" id="PF16401"/>
    </source>
</evidence>
<dbReference type="Proteomes" id="UP000262583">
    <property type="component" value="Chromosome"/>
</dbReference>
<feature type="transmembrane region" description="Helical" evidence="1">
    <location>
        <begin position="12"/>
        <end position="34"/>
    </location>
</feature>
<keyword evidence="1" id="KW-0472">Membrane</keyword>
<keyword evidence="1" id="KW-1133">Transmembrane helix</keyword>
<feature type="transmembrane region" description="Helical" evidence="1">
    <location>
        <begin position="292"/>
        <end position="310"/>
    </location>
</feature>
<feature type="transmembrane region" description="Helical" evidence="1">
    <location>
        <begin position="447"/>
        <end position="467"/>
    </location>
</feature>
<feature type="domain" description="DUF5009" evidence="2">
    <location>
        <begin position="15"/>
        <end position="270"/>
    </location>
</feature>
<dbReference type="KEGG" id="schv:BRCON_1383"/>
<feature type="transmembrane region" description="Helical" evidence="1">
    <location>
        <begin position="416"/>
        <end position="435"/>
    </location>
</feature>
<feature type="transmembrane region" description="Helical" evidence="1">
    <location>
        <begin position="376"/>
        <end position="396"/>
    </location>
</feature>
<feature type="transmembrane region" description="Helical" evidence="1">
    <location>
        <begin position="129"/>
        <end position="147"/>
    </location>
</feature>
<dbReference type="AlphaFoldDB" id="A0A2Z4Y4U4"/>
<dbReference type="InterPro" id="IPR032176">
    <property type="entry name" value="DUF5009"/>
</dbReference>
<organism evidence="3 4">
    <name type="scientific">Sumerlaea chitinivorans</name>
    <dbReference type="NCBI Taxonomy" id="2250252"/>
    <lineage>
        <taxon>Bacteria</taxon>
        <taxon>Candidatus Sumerlaeota</taxon>
        <taxon>Candidatus Sumerlaeia</taxon>
        <taxon>Candidatus Sumerlaeales</taxon>
        <taxon>Candidatus Sumerlaeaceae</taxon>
        <taxon>Candidatus Sumerlaea</taxon>
    </lineage>
</organism>
<feature type="transmembrane region" description="Helical" evidence="1">
    <location>
        <begin position="346"/>
        <end position="364"/>
    </location>
</feature>
<dbReference type="PANTHER" id="PTHR31061">
    <property type="entry name" value="LD22376P"/>
    <property type="match status" value="1"/>
</dbReference>
<dbReference type="PANTHER" id="PTHR31061:SF24">
    <property type="entry name" value="LD22376P"/>
    <property type="match status" value="1"/>
</dbReference>
<dbReference type="Pfam" id="PF16401">
    <property type="entry name" value="DUF5009"/>
    <property type="match status" value="1"/>
</dbReference>
<feature type="transmembrane region" description="Helical" evidence="1">
    <location>
        <begin position="61"/>
        <end position="84"/>
    </location>
</feature>
<keyword evidence="1" id="KW-0812">Transmembrane</keyword>
<sequence length="476" mass="53345">MNAPSTRDSSSLRFAGLDALRGFAILTMVLSGVIPDKILPAWMYHCQVPPPDHKFNPNIPGITWVDLVFPFFLFAMGAAFPFALQRRMEKGMTQAQASLVILKRGALLFAFAIYQQHISPWGMKTDPAWLRWVYALTGFALLFPMLMRLPDTLRPQWHWAIRAVGWGGAAILLSQLRYSDGTGFSIYRSNIILMLLTVSAVFGSFAWLLTRDNVLLRLGILGILLAHRLTGDLSGWAKWLNELVSIPKIWHLTYVHYLFIVIPGTIAGDMMLAWMRDRKQAADFGKWASPRFALLVALMVTFVVVNLVGLKARLSNLTLALDCALVAVGGLLVRDAESRTERFLQALYWWGAYWLLLGMAFEPYEGGIKKDPNTLSYFFVTSGLAIFTVVAFTIVLDVWQVRVGSQLLIGSGQNPMIAYVGMGNLIHPLFALSGLGDKFDRLFPGPWLGTLRGVLLTLLLAWVVSLFTRARIYWRT</sequence>
<dbReference type="EMBL" id="CP030759">
    <property type="protein sequence ID" value="AXA36160.1"/>
    <property type="molecule type" value="Genomic_DNA"/>
</dbReference>